<comment type="similarity">
    <text evidence="2">Belongs to the nematode transthyretin-like family.</text>
</comment>
<dbReference type="WBParaSite" id="NBR_0001685301-mRNA-1">
    <property type="protein sequence ID" value="NBR_0001685301-mRNA-1"/>
    <property type="gene ID" value="NBR_0001685301"/>
</dbReference>
<evidence type="ECO:0000313" key="7">
    <source>
        <dbReference type="Proteomes" id="UP000271162"/>
    </source>
</evidence>
<dbReference type="InterPro" id="IPR038479">
    <property type="entry name" value="Transthyretin-like_sf"/>
</dbReference>
<evidence type="ECO:0000313" key="8">
    <source>
        <dbReference type="WBParaSite" id="NBR_0001685301-mRNA-1"/>
    </source>
</evidence>
<evidence type="ECO:0000256" key="4">
    <source>
        <dbReference type="ARBA" id="ARBA00022729"/>
    </source>
</evidence>
<reference evidence="8" key="1">
    <citation type="submission" date="2017-02" db="UniProtKB">
        <authorList>
            <consortium name="WormBaseParasite"/>
        </authorList>
    </citation>
    <scope>IDENTIFICATION</scope>
</reference>
<evidence type="ECO:0000256" key="5">
    <source>
        <dbReference type="SAM" id="SignalP"/>
    </source>
</evidence>
<dbReference type="Pfam" id="PF01060">
    <property type="entry name" value="TTR-52"/>
    <property type="match status" value="2"/>
</dbReference>
<dbReference type="OMA" id="EESHANM"/>
<feature type="signal peptide" evidence="5">
    <location>
        <begin position="1"/>
        <end position="17"/>
    </location>
</feature>
<dbReference type="PANTHER" id="PTHR21700">
    <property type="entry name" value="TRANSTHYRETIN-LIKE FAMILY PROTEIN-RELATED"/>
    <property type="match status" value="1"/>
</dbReference>
<organism evidence="8">
    <name type="scientific">Nippostrongylus brasiliensis</name>
    <name type="common">Rat hookworm</name>
    <dbReference type="NCBI Taxonomy" id="27835"/>
    <lineage>
        <taxon>Eukaryota</taxon>
        <taxon>Metazoa</taxon>
        <taxon>Ecdysozoa</taxon>
        <taxon>Nematoda</taxon>
        <taxon>Chromadorea</taxon>
        <taxon>Rhabditida</taxon>
        <taxon>Rhabditina</taxon>
        <taxon>Rhabditomorpha</taxon>
        <taxon>Strongyloidea</taxon>
        <taxon>Heligmosomidae</taxon>
        <taxon>Nippostrongylus</taxon>
    </lineage>
</organism>
<reference evidence="6 7" key="2">
    <citation type="submission" date="2018-11" db="EMBL/GenBank/DDBJ databases">
        <authorList>
            <consortium name="Pathogen Informatics"/>
        </authorList>
    </citation>
    <scope>NUCLEOTIDE SEQUENCE [LARGE SCALE GENOMIC DNA]</scope>
</reference>
<dbReference type="PANTHER" id="PTHR21700:SF30">
    <property type="entry name" value="TRANSTHYRETIN-LIKE FAMILY PROTEIN"/>
    <property type="match status" value="1"/>
</dbReference>
<accession>A0A0N4YIU7</accession>
<evidence type="ECO:0000256" key="1">
    <source>
        <dbReference type="ARBA" id="ARBA00004613"/>
    </source>
</evidence>
<gene>
    <name evidence="6" type="ORF">NBR_LOCUS16854</name>
</gene>
<dbReference type="GO" id="GO:0009986">
    <property type="term" value="C:cell surface"/>
    <property type="evidence" value="ECO:0007669"/>
    <property type="project" value="InterPro"/>
</dbReference>
<evidence type="ECO:0000256" key="2">
    <source>
        <dbReference type="ARBA" id="ARBA00010112"/>
    </source>
</evidence>
<keyword evidence="3" id="KW-0964">Secreted</keyword>
<sequence>MKTAIVFLAFSVPLLYAKLQTITVKGVVTCNKLRVANAKVELWERDPLNPDDLLQSTKTSLTGHFEVKGEQDEIGKIDPYIVITHACDVKKPMKTACVVAALLFVAADAKMQNITVEGIVLCNTKPMKGVGVELWERDQFSPDDLLMSSTTKSDGSFAVRGGQDEMGTIEPYIVLTHSCNLEPNCRRATRYRVPKELVDSEYNMTLISLNIFTDRDSPKC</sequence>
<feature type="chain" id="PRO_5043125737" evidence="5">
    <location>
        <begin position="18"/>
        <end position="220"/>
    </location>
</feature>
<keyword evidence="4 5" id="KW-0732">Signal</keyword>
<dbReference type="Gene3D" id="2.60.40.3330">
    <property type="match status" value="2"/>
</dbReference>
<keyword evidence="7" id="KW-1185">Reference proteome</keyword>
<name>A0A0N4YIU7_NIPBR</name>
<protein>
    <submittedName>
        <fullName evidence="8">Transthyretin-like family protein</fullName>
    </submittedName>
</protein>
<evidence type="ECO:0000313" key="6">
    <source>
        <dbReference type="EMBL" id="VDL80449.1"/>
    </source>
</evidence>
<dbReference type="GO" id="GO:0005576">
    <property type="term" value="C:extracellular region"/>
    <property type="evidence" value="ECO:0007669"/>
    <property type="project" value="UniProtKB-SubCell"/>
</dbReference>
<dbReference type="Proteomes" id="UP000271162">
    <property type="component" value="Unassembled WGS sequence"/>
</dbReference>
<dbReference type="EMBL" id="UYSL01022432">
    <property type="protein sequence ID" value="VDL80449.1"/>
    <property type="molecule type" value="Genomic_DNA"/>
</dbReference>
<dbReference type="AlphaFoldDB" id="A0A0N4YIU7"/>
<comment type="subcellular location">
    <subcellularLocation>
        <location evidence="1">Secreted</location>
    </subcellularLocation>
</comment>
<dbReference type="InterPro" id="IPR001534">
    <property type="entry name" value="Transthyretin-like"/>
</dbReference>
<proteinExistence type="inferred from homology"/>
<evidence type="ECO:0000256" key="3">
    <source>
        <dbReference type="ARBA" id="ARBA00022525"/>
    </source>
</evidence>